<dbReference type="InterPro" id="IPR052017">
    <property type="entry name" value="TSUP"/>
</dbReference>
<proteinExistence type="inferred from homology"/>
<organism evidence="9 10">
    <name type="scientific">Secundilactobacillus folii</name>
    <dbReference type="NCBI Taxonomy" id="2678357"/>
    <lineage>
        <taxon>Bacteria</taxon>
        <taxon>Bacillati</taxon>
        <taxon>Bacillota</taxon>
        <taxon>Bacilli</taxon>
        <taxon>Lactobacillales</taxon>
        <taxon>Lactobacillaceae</taxon>
        <taxon>Secundilactobacillus</taxon>
    </lineage>
</organism>
<evidence type="ECO:0000313" key="10">
    <source>
        <dbReference type="Proteomes" id="UP000466388"/>
    </source>
</evidence>
<feature type="transmembrane region" description="Helical" evidence="8">
    <location>
        <begin position="97"/>
        <end position="114"/>
    </location>
</feature>
<keyword evidence="10" id="KW-1185">Reference proteome</keyword>
<accession>A0A7X2XXP3</accession>
<keyword evidence="5 8" id="KW-0812">Transmembrane</keyword>
<comment type="similarity">
    <text evidence="2 8">Belongs to the 4-toluene sulfonate uptake permease (TSUP) (TC 2.A.102) family.</text>
</comment>
<feature type="transmembrane region" description="Helical" evidence="8">
    <location>
        <begin position="5"/>
        <end position="28"/>
    </location>
</feature>
<comment type="caution">
    <text evidence="9">The sequence shown here is derived from an EMBL/GenBank/DDBJ whole genome shotgun (WGS) entry which is preliminary data.</text>
</comment>
<feature type="transmembrane region" description="Helical" evidence="8">
    <location>
        <begin position="225"/>
        <end position="243"/>
    </location>
</feature>
<evidence type="ECO:0000256" key="5">
    <source>
        <dbReference type="ARBA" id="ARBA00022692"/>
    </source>
</evidence>
<dbReference type="RefSeq" id="WP_155432109.1">
    <property type="nucleotide sequence ID" value="NZ_WNJO01000011.1"/>
</dbReference>
<evidence type="ECO:0000256" key="7">
    <source>
        <dbReference type="ARBA" id="ARBA00023136"/>
    </source>
</evidence>
<feature type="transmembrane region" description="Helical" evidence="8">
    <location>
        <begin position="135"/>
        <end position="163"/>
    </location>
</feature>
<evidence type="ECO:0000256" key="1">
    <source>
        <dbReference type="ARBA" id="ARBA00004651"/>
    </source>
</evidence>
<keyword evidence="7 8" id="KW-0472">Membrane</keyword>
<dbReference type="PANTHER" id="PTHR30269">
    <property type="entry name" value="TRANSMEMBRANE PROTEIN YFCA"/>
    <property type="match status" value="1"/>
</dbReference>
<evidence type="ECO:0000256" key="2">
    <source>
        <dbReference type="ARBA" id="ARBA00009142"/>
    </source>
</evidence>
<comment type="subcellular location">
    <subcellularLocation>
        <location evidence="1 8">Cell membrane</location>
        <topology evidence="1 8">Multi-pass membrane protein</topology>
    </subcellularLocation>
</comment>
<dbReference type="AlphaFoldDB" id="A0A7X2XXP3"/>
<reference evidence="9 10" key="1">
    <citation type="submission" date="2019-11" db="EMBL/GenBank/DDBJ databases">
        <title>Lactobacillus sp. nov. CRM56-3, isolated from fermented tea leaves.</title>
        <authorList>
            <person name="Phuengjayaem S."/>
            <person name="Tanasupawat S."/>
        </authorList>
    </citation>
    <scope>NUCLEOTIDE SEQUENCE [LARGE SCALE GENOMIC DNA]</scope>
    <source>
        <strain evidence="9 10">CRM56-3</strain>
    </source>
</reference>
<dbReference type="GO" id="GO:0005886">
    <property type="term" value="C:plasma membrane"/>
    <property type="evidence" value="ECO:0007669"/>
    <property type="project" value="UniProtKB-SubCell"/>
</dbReference>
<keyword evidence="3" id="KW-0813">Transport</keyword>
<protein>
    <recommendedName>
        <fullName evidence="8">Probable membrane transporter protein</fullName>
    </recommendedName>
</protein>
<evidence type="ECO:0000256" key="4">
    <source>
        <dbReference type="ARBA" id="ARBA00022475"/>
    </source>
</evidence>
<sequence length="247" mass="26340">MSTVLLLIIMSLIAGILMGIVGMASLTLYPVLLAVGIPPITANATITVAQVGAGVGTVLSSLKELRHHWGKACEIAAFSTIGSILGAILLTHSSSKAFQNIVPVFIFIAGIMILSPKRSTTDKGTHSYLQIISWISLMLVGVYIGYFGAAAGLLLIAVLSKLVDEDYAVINAMRNFSSFINNIISSVIFIIRIPIAWKVIIPLLLGLFVGGYIGPAIVRIIPAKYIRKAVGIFAIVLAIVLGWKSYF</sequence>
<gene>
    <name evidence="9" type="ORF">GM612_09320</name>
</gene>
<dbReference type="PANTHER" id="PTHR30269:SF0">
    <property type="entry name" value="MEMBRANE TRANSPORTER PROTEIN YFCA-RELATED"/>
    <property type="match status" value="1"/>
</dbReference>
<evidence type="ECO:0000256" key="3">
    <source>
        <dbReference type="ARBA" id="ARBA00022448"/>
    </source>
</evidence>
<dbReference type="Pfam" id="PF01925">
    <property type="entry name" value="TauE"/>
    <property type="match status" value="1"/>
</dbReference>
<dbReference type="EMBL" id="WNJO01000011">
    <property type="protein sequence ID" value="MTV82843.1"/>
    <property type="molecule type" value="Genomic_DNA"/>
</dbReference>
<keyword evidence="4 8" id="KW-1003">Cell membrane</keyword>
<evidence type="ECO:0000313" key="9">
    <source>
        <dbReference type="EMBL" id="MTV82843.1"/>
    </source>
</evidence>
<dbReference type="Proteomes" id="UP000466388">
    <property type="component" value="Unassembled WGS sequence"/>
</dbReference>
<feature type="transmembrane region" description="Helical" evidence="8">
    <location>
        <begin position="183"/>
        <end position="213"/>
    </location>
</feature>
<evidence type="ECO:0000256" key="8">
    <source>
        <dbReference type="RuleBase" id="RU363041"/>
    </source>
</evidence>
<feature type="transmembrane region" description="Helical" evidence="8">
    <location>
        <begin position="40"/>
        <end position="60"/>
    </location>
</feature>
<keyword evidence="6 8" id="KW-1133">Transmembrane helix</keyword>
<dbReference type="InterPro" id="IPR002781">
    <property type="entry name" value="TM_pro_TauE-like"/>
</dbReference>
<feature type="transmembrane region" description="Helical" evidence="8">
    <location>
        <begin position="72"/>
        <end position="91"/>
    </location>
</feature>
<name>A0A7X2XXP3_9LACO</name>
<evidence type="ECO:0000256" key="6">
    <source>
        <dbReference type="ARBA" id="ARBA00022989"/>
    </source>
</evidence>